<evidence type="ECO:0000259" key="1">
    <source>
        <dbReference type="Pfam" id="PF00085"/>
    </source>
</evidence>
<gene>
    <name evidence="2" type="ORF">CLV25_10438</name>
</gene>
<dbReference type="InterPro" id="IPR013766">
    <property type="entry name" value="Thioredoxin_domain"/>
</dbReference>
<dbReference type="Proteomes" id="UP000294830">
    <property type="component" value="Unassembled WGS sequence"/>
</dbReference>
<organism evidence="2 3">
    <name type="scientific">Acetobacteroides hydrogenigenes</name>
    <dbReference type="NCBI Taxonomy" id="979970"/>
    <lineage>
        <taxon>Bacteria</taxon>
        <taxon>Pseudomonadati</taxon>
        <taxon>Bacteroidota</taxon>
        <taxon>Bacteroidia</taxon>
        <taxon>Bacteroidales</taxon>
        <taxon>Rikenellaceae</taxon>
        <taxon>Acetobacteroides</taxon>
    </lineage>
</organism>
<accession>A0A4R2EP34</accession>
<sequence length="110" mass="12741">MVEIESLEEFEKAIRENVAVLAYFSSNDCGVCHVLRPKIVELIQNAFPNIQLLHINMNKVPNIHGQYRIFTAPTIIVFFEGNMAFTKSRNISIPTLEKEIERPYKLRFDS</sequence>
<dbReference type="CDD" id="cd02947">
    <property type="entry name" value="TRX_family"/>
    <property type="match status" value="1"/>
</dbReference>
<evidence type="ECO:0000313" key="2">
    <source>
        <dbReference type="EMBL" id="TCN70087.1"/>
    </source>
</evidence>
<proteinExistence type="predicted"/>
<name>A0A4R2EP34_9BACT</name>
<evidence type="ECO:0000313" key="3">
    <source>
        <dbReference type="Proteomes" id="UP000294830"/>
    </source>
</evidence>
<dbReference type="Gene3D" id="3.40.30.10">
    <property type="entry name" value="Glutaredoxin"/>
    <property type="match status" value="1"/>
</dbReference>
<dbReference type="EMBL" id="SLWB01000004">
    <property type="protein sequence ID" value="TCN70087.1"/>
    <property type="molecule type" value="Genomic_DNA"/>
</dbReference>
<dbReference type="InterPro" id="IPR036249">
    <property type="entry name" value="Thioredoxin-like_sf"/>
</dbReference>
<keyword evidence="3" id="KW-1185">Reference proteome</keyword>
<feature type="domain" description="Thioredoxin" evidence="1">
    <location>
        <begin position="5"/>
        <end position="90"/>
    </location>
</feature>
<dbReference type="AlphaFoldDB" id="A0A4R2EP34"/>
<dbReference type="Pfam" id="PF00085">
    <property type="entry name" value="Thioredoxin"/>
    <property type="match status" value="1"/>
</dbReference>
<dbReference type="OrthoDB" id="411356at2"/>
<protein>
    <submittedName>
        <fullName evidence="2">Thioredoxin</fullName>
    </submittedName>
</protein>
<dbReference type="SUPFAM" id="SSF52833">
    <property type="entry name" value="Thioredoxin-like"/>
    <property type="match status" value="1"/>
</dbReference>
<comment type="caution">
    <text evidence="2">The sequence shown here is derived from an EMBL/GenBank/DDBJ whole genome shotgun (WGS) entry which is preliminary data.</text>
</comment>
<dbReference type="RefSeq" id="WP_131838649.1">
    <property type="nucleotide sequence ID" value="NZ_SLWB01000004.1"/>
</dbReference>
<reference evidence="2 3" key="1">
    <citation type="submission" date="2019-03" db="EMBL/GenBank/DDBJ databases">
        <title>Genomic Encyclopedia of Archaeal and Bacterial Type Strains, Phase II (KMG-II): from individual species to whole genera.</title>
        <authorList>
            <person name="Goeker M."/>
        </authorList>
    </citation>
    <scope>NUCLEOTIDE SEQUENCE [LARGE SCALE GENOMIC DNA]</scope>
    <source>
        <strain evidence="2 3">RL-C</strain>
    </source>
</reference>